<proteinExistence type="predicted"/>
<protein>
    <submittedName>
        <fullName evidence="1">Uncharacterized protein</fullName>
    </submittedName>
</protein>
<dbReference type="VEuPathDB" id="FungiDB:F503_01399"/>
<name>S3CUJ5_OPHP1</name>
<dbReference type="InterPro" id="IPR043519">
    <property type="entry name" value="NT_sf"/>
</dbReference>
<dbReference type="EMBL" id="KE148161">
    <property type="protein sequence ID" value="EPE04395.1"/>
    <property type="molecule type" value="Genomic_DNA"/>
</dbReference>
<sequence length="212" mass="23511">MSSLTQLEAAKALSLCLNSNGIGHAFIGGFALNVLGHERNTDDIDVLVHSTTAVIRKVMAESLRKDSRFAYRGFKLFFTPSDGRHPVPIETLPTGELGLPTSLKVFYPIYGVPVLHLDILVLTKIKRCVNFIGSTRPASVFKFSKDEGDILFLLNSMKDQHQTIDFVGYETPDPDRLYMAVQKMAQCWGNGGHVELLEAVLQPEDRGKVMAF</sequence>
<dbReference type="OrthoDB" id="10066232at2759"/>
<accession>S3CUJ5</accession>
<dbReference type="OMA" id="WAFIANS"/>
<keyword evidence="2" id="KW-1185">Reference proteome</keyword>
<reference evidence="1 2" key="1">
    <citation type="journal article" date="2013" name="BMC Genomics">
        <title>The genome and transcriptome of the pine saprophyte Ophiostoma piceae, and a comparison with the bark beetle-associated pine pathogen Grosmannia clavigera.</title>
        <authorList>
            <person name="Haridas S."/>
            <person name="Wang Y."/>
            <person name="Lim L."/>
            <person name="Massoumi Alamouti S."/>
            <person name="Jackman S."/>
            <person name="Docking R."/>
            <person name="Robertson G."/>
            <person name="Birol I."/>
            <person name="Bohlmann J."/>
            <person name="Breuil C."/>
        </authorList>
    </citation>
    <scope>NUCLEOTIDE SEQUENCE [LARGE SCALE GENOMIC DNA]</scope>
    <source>
        <strain evidence="1 2">UAMH 11346</strain>
    </source>
</reference>
<dbReference type="HOGENOM" id="CLU_096900_0_0_1"/>
<dbReference type="STRING" id="1262450.S3CUJ5"/>
<evidence type="ECO:0000313" key="1">
    <source>
        <dbReference type="EMBL" id="EPE04395.1"/>
    </source>
</evidence>
<dbReference type="AlphaFoldDB" id="S3CUJ5"/>
<dbReference type="Proteomes" id="UP000016923">
    <property type="component" value="Unassembled WGS sequence"/>
</dbReference>
<dbReference type="SUPFAM" id="SSF81301">
    <property type="entry name" value="Nucleotidyltransferase"/>
    <property type="match status" value="1"/>
</dbReference>
<evidence type="ECO:0000313" key="2">
    <source>
        <dbReference type="Proteomes" id="UP000016923"/>
    </source>
</evidence>
<gene>
    <name evidence="1" type="ORF">F503_01399</name>
</gene>
<dbReference type="Gene3D" id="3.30.460.40">
    <property type="match status" value="1"/>
</dbReference>
<organism evidence="1 2">
    <name type="scientific">Ophiostoma piceae (strain UAMH 11346)</name>
    <name type="common">Sap stain fungus</name>
    <dbReference type="NCBI Taxonomy" id="1262450"/>
    <lineage>
        <taxon>Eukaryota</taxon>
        <taxon>Fungi</taxon>
        <taxon>Dikarya</taxon>
        <taxon>Ascomycota</taxon>
        <taxon>Pezizomycotina</taxon>
        <taxon>Sordariomycetes</taxon>
        <taxon>Sordariomycetidae</taxon>
        <taxon>Ophiostomatales</taxon>
        <taxon>Ophiostomataceae</taxon>
        <taxon>Ophiostoma</taxon>
    </lineage>
</organism>
<dbReference type="eggNOG" id="ENOG502SE44">
    <property type="taxonomic scope" value="Eukaryota"/>
</dbReference>